<dbReference type="Gene3D" id="1.20.1540.10">
    <property type="entry name" value="Rhomboid-like"/>
    <property type="match status" value="1"/>
</dbReference>
<dbReference type="GO" id="GO:0004252">
    <property type="term" value="F:serine-type endopeptidase activity"/>
    <property type="evidence" value="ECO:0007669"/>
    <property type="project" value="InterPro"/>
</dbReference>
<evidence type="ECO:0000259" key="6">
    <source>
        <dbReference type="Pfam" id="PF01694"/>
    </source>
</evidence>
<sequence>MKIRYNAPVTLTFAFASALVLILSITIMPSLTALWFSTPVPFRAKVFQDYIKLFTYIFGHASVQHYMANFTMILLLGPLLEAAYGSGFLLLSIAVTAAITGLMNVLLFPGTVLLGASGIVFMMIILASITNYKKGEIPLSFILVMIVYLGGQIWDALAKQDNISQFAHIAGGLAGSVMGFFRGRPRP</sequence>
<comment type="subcellular location">
    <subcellularLocation>
        <location evidence="1">Membrane</location>
        <topology evidence="1">Multi-pass membrane protein</topology>
    </subcellularLocation>
</comment>
<dbReference type="EMBL" id="VSSQ01000008">
    <property type="protein sequence ID" value="MPL58902.1"/>
    <property type="molecule type" value="Genomic_DNA"/>
</dbReference>
<dbReference type="SUPFAM" id="SSF144091">
    <property type="entry name" value="Rhomboid-like"/>
    <property type="match status" value="1"/>
</dbReference>
<feature type="transmembrane region" description="Helical" evidence="5">
    <location>
        <begin position="12"/>
        <end position="36"/>
    </location>
</feature>
<protein>
    <recommendedName>
        <fullName evidence="6">Peptidase S54 rhomboid domain-containing protein</fullName>
    </recommendedName>
</protein>
<feature type="transmembrane region" description="Helical" evidence="5">
    <location>
        <begin position="113"/>
        <end position="132"/>
    </location>
</feature>
<dbReference type="Pfam" id="PF01694">
    <property type="entry name" value="Rhomboid"/>
    <property type="match status" value="1"/>
</dbReference>
<accession>A0A644SYQ6</accession>
<keyword evidence="4 5" id="KW-0472">Membrane</keyword>
<evidence type="ECO:0000256" key="1">
    <source>
        <dbReference type="ARBA" id="ARBA00004141"/>
    </source>
</evidence>
<evidence type="ECO:0000256" key="4">
    <source>
        <dbReference type="ARBA" id="ARBA00023136"/>
    </source>
</evidence>
<feature type="transmembrane region" description="Helical" evidence="5">
    <location>
        <begin position="163"/>
        <end position="181"/>
    </location>
</feature>
<dbReference type="PANTHER" id="PTHR43066">
    <property type="entry name" value="RHOMBOID-RELATED PROTEIN"/>
    <property type="match status" value="1"/>
</dbReference>
<feature type="transmembrane region" description="Helical" evidence="5">
    <location>
        <begin position="56"/>
        <end position="76"/>
    </location>
</feature>
<feature type="transmembrane region" description="Helical" evidence="5">
    <location>
        <begin position="139"/>
        <end position="157"/>
    </location>
</feature>
<organism evidence="7">
    <name type="scientific">bioreactor metagenome</name>
    <dbReference type="NCBI Taxonomy" id="1076179"/>
    <lineage>
        <taxon>unclassified sequences</taxon>
        <taxon>metagenomes</taxon>
        <taxon>ecological metagenomes</taxon>
    </lineage>
</organism>
<proteinExistence type="predicted"/>
<name>A0A644SYQ6_9ZZZZ</name>
<evidence type="ECO:0000256" key="2">
    <source>
        <dbReference type="ARBA" id="ARBA00022692"/>
    </source>
</evidence>
<dbReference type="InterPro" id="IPR035952">
    <property type="entry name" value="Rhomboid-like_sf"/>
</dbReference>
<feature type="domain" description="Peptidase S54 rhomboid" evidence="6">
    <location>
        <begin position="50"/>
        <end position="183"/>
    </location>
</feature>
<keyword evidence="2 5" id="KW-0812">Transmembrane</keyword>
<keyword evidence="3 5" id="KW-1133">Transmembrane helix</keyword>
<reference evidence="7" key="1">
    <citation type="submission" date="2019-08" db="EMBL/GenBank/DDBJ databases">
        <authorList>
            <person name="Kucharzyk K."/>
            <person name="Murdoch R.W."/>
            <person name="Higgins S."/>
            <person name="Loffler F."/>
        </authorList>
    </citation>
    <scope>NUCLEOTIDE SEQUENCE</scope>
</reference>
<dbReference type="GO" id="GO:0016020">
    <property type="term" value="C:membrane"/>
    <property type="evidence" value="ECO:0007669"/>
    <property type="project" value="UniProtKB-SubCell"/>
</dbReference>
<gene>
    <name evidence="7" type="ORF">SDC9_04448</name>
</gene>
<evidence type="ECO:0000256" key="3">
    <source>
        <dbReference type="ARBA" id="ARBA00022989"/>
    </source>
</evidence>
<feature type="transmembrane region" description="Helical" evidence="5">
    <location>
        <begin position="88"/>
        <end position="107"/>
    </location>
</feature>
<evidence type="ECO:0000313" key="7">
    <source>
        <dbReference type="EMBL" id="MPL58902.1"/>
    </source>
</evidence>
<comment type="caution">
    <text evidence="7">The sequence shown here is derived from an EMBL/GenBank/DDBJ whole genome shotgun (WGS) entry which is preliminary data.</text>
</comment>
<dbReference type="InterPro" id="IPR022764">
    <property type="entry name" value="Peptidase_S54_rhomboid_dom"/>
</dbReference>
<evidence type="ECO:0000256" key="5">
    <source>
        <dbReference type="SAM" id="Phobius"/>
    </source>
</evidence>
<dbReference type="AlphaFoldDB" id="A0A644SYQ6"/>